<gene>
    <name evidence="7" type="ORF">GBG18_14035</name>
    <name evidence="6" type="ORF">GBG19_15140</name>
</gene>
<accession>A0A6L4WNC6</accession>
<evidence type="ECO:0000313" key="6">
    <source>
        <dbReference type="EMBL" id="KAB7884919.1"/>
    </source>
</evidence>
<dbReference type="EC" id="3.5.2.6" evidence="2"/>
<dbReference type="Gene3D" id="1.25.40.10">
    <property type="entry name" value="Tetratricopeptide repeat domain"/>
    <property type="match status" value="1"/>
</dbReference>
<reference evidence="8 9" key="1">
    <citation type="submission" date="2019-10" db="EMBL/GenBank/DDBJ databases">
        <title>Poseidonibacter ostreae sp. nov., isolated from the gut of the Ostrea denselamellosa.</title>
        <authorList>
            <person name="Choi A."/>
        </authorList>
    </citation>
    <scope>NUCLEOTIDE SEQUENCE [LARGE SCALE GENOMIC DNA]</scope>
    <source>
        <strain evidence="6 9">SJOD-M-33</strain>
        <strain evidence="7 8">SJOD-M-5</strain>
    </source>
</reference>
<feature type="chain" id="PRO_5026890849" description="beta-lactamase" evidence="5">
    <location>
        <begin position="18"/>
        <end position="122"/>
    </location>
</feature>
<dbReference type="SMART" id="SM00671">
    <property type="entry name" value="SEL1"/>
    <property type="match status" value="1"/>
</dbReference>
<dbReference type="EMBL" id="WFKK01000070">
    <property type="protein sequence ID" value="KAB7884919.1"/>
    <property type="molecule type" value="Genomic_DNA"/>
</dbReference>
<dbReference type="EMBL" id="WFKJ01000063">
    <property type="protein sequence ID" value="KAB7887401.1"/>
    <property type="molecule type" value="Genomic_DNA"/>
</dbReference>
<dbReference type="PANTHER" id="PTHR11102:SF160">
    <property type="entry name" value="ERAD-ASSOCIATED E3 UBIQUITIN-PROTEIN LIGASE COMPONENT HRD3"/>
    <property type="match status" value="1"/>
</dbReference>
<dbReference type="SUPFAM" id="SSF81901">
    <property type="entry name" value="HCP-like"/>
    <property type="match status" value="1"/>
</dbReference>
<dbReference type="GO" id="GO:0008800">
    <property type="term" value="F:beta-lactamase activity"/>
    <property type="evidence" value="ECO:0007669"/>
    <property type="project" value="UniProtKB-EC"/>
</dbReference>
<evidence type="ECO:0000256" key="5">
    <source>
        <dbReference type="SAM" id="SignalP"/>
    </source>
</evidence>
<dbReference type="Proteomes" id="UP000461010">
    <property type="component" value="Unassembled WGS sequence"/>
</dbReference>
<evidence type="ECO:0000256" key="4">
    <source>
        <dbReference type="ARBA" id="ARBA00023251"/>
    </source>
</evidence>
<comment type="caution">
    <text evidence="6">The sequence shown here is derived from an EMBL/GenBank/DDBJ whole genome shotgun (WGS) entry which is preliminary data.</text>
</comment>
<dbReference type="PANTHER" id="PTHR11102">
    <property type="entry name" value="SEL-1-LIKE PROTEIN"/>
    <property type="match status" value="1"/>
</dbReference>
<keyword evidence="3" id="KW-1015">Disulfide bond</keyword>
<dbReference type="Pfam" id="PF08238">
    <property type="entry name" value="Sel1"/>
    <property type="match status" value="2"/>
</dbReference>
<keyword evidence="4" id="KW-0046">Antibiotic resistance</keyword>
<keyword evidence="5" id="KW-0732">Signal</keyword>
<dbReference type="GO" id="GO:0046677">
    <property type="term" value="P:response to antibiotic"/>
    <property type="evidence" value="ECO:0007669"/>
    <property type="project" value="UniProtKB-KW"/>
</dbReference>
<dbReference type="InterPro" id="IPR011990">
    <property type="entry name" value="TPR-like_helical_dom_sf"/>
</dbReference>
<dbReference type="InterPro" id="IPR006597">
    <property type="entry name" value="Sel1-like"/>
</dbReference>
<dbReference type="RefSeq" id="WP_152192073.1">
    <property type="nucleotide sequence ID" value="NZ_WFKI01000064.1"/>
</dbReference>
<dbReference type="Proteomes" id="UP000472839">
    <property type="component" value="Unassembled WGS sequence"/>
</dbReference>
<evidence type="ECO:0000256" key="3">
    <source>
        <dbReference type="ARBA" id="ARBA00023157"/>
    </source>
</evidence>
<evidence type="ECO:0000313" key="9">
    <source>
        <dbReference type="Proteomes" id="UP000472839"/>
    </source>
</evidence>
<evidence type="ECO:0000313" key="7">
    <source>
        <dbReference type="EMBL" id="KAB7887401.1"/>
    </source>
</evidence>
<name>A0A6L4WNC6_9BACT</name>
<sequence>MKRIFLLIVALCAILFADVSDKAIEAYNNGDYTEAIEYFEEAASKDIMAQHWLAIMYEKGQGTNVDYQKALYWHKKAANNGHAISQFILAENILFANNRYIGIKNQQHKVIPWHNINLHSYT</sequence>
<feature type="signal peptide" evidence="5">
    <location>
        <begin position="1"/>
        <end position="17"/>
    </location>
</feature>
<evidence type="ECO:0000256" key="1">
    <source>
        <dbReference type="ARBA" id="ARBA00001526"/>
    </source>
</evidence>
<dbReference type="AlphaFoldDB" id="A0A6L4WNC6"/>
<protein>
    <recommendedName>
        <fullName evidence="2">beta-lactamase</fullName>
        <ecNumber evidence="2">3.5.2.6</ecNumber>
    </recommendedName>
</protein>
<comment type="catalytic activity">
    <reaction evidence="1">
        <text>a beta-lactam + H2O = a substituted beta-amino acid</text>
        <dbReference type="Rhea" id="RHEA:20401"/>
        <dbReference type="ChEBI" id="CHEBI:15377"/>
        <dbReference type="ChEBI" id="CHEBI:35627"/>
        <dbReference type="ChEBI" id="CHEBI:140347"/>
        <dbReference type="EC" id="3.5.2.6"/>
    </reaction>
</comment>
<evidence type="ECO:0000256" key="2">
    <source>
        <dbReference type="ARBA" id="ARBA00012865"/>
    </source>
</evidence>
<dbReference type="InterPro" id="IPR050767">
    <property type="entry name" value="Sel1_AlgK"/>
</dbReference>
<evidence type="ECO:0000313" key="8">
    <source>
        <dbReference type="Proteomes" id="UP000461010"/>
    </source>
</evidence>
<organism evidence="6 9">
    <name type="scientific">Poseidonibacter ostreae</name>
    <dbReference type="NCBI Taxonomy" id="2654171"/>
    <lineage>
        <taxon>Bacteria</taxon>
        <taxon>Pseudomonadati</taxon>
        <taxon>Campylobacterota</taxon>
        <taxon>Epsilonproteobacteria</taxon>
        <taxon>Campylobacterales</taxon>
        <taxon>Arcobacteraceae</taxon>
        <taxon>Poseidonibacter</taxon>
    </lineage>
</organism>
<keyword evidence="8" id="KW-1185">Reference proteome</keyword>
<proteinExistence type="predicted"/>